<keyword evidence="1" id="KW-0812">Transmembrane</keyword>
<feature type="transmembrane region" description="Helical" evidence="1">
    <location>
        <begin position="69"/>
        <end position="92"/>
    </location>
</feature>
<dbReference type="RefSeq" id="WP_116171633.1">
    <property type="nucleotide sequence ID" value="NZ_CP033058.2"/>
</dbReference>
<keyword evidence="1" id="KW-0472">Membrane</keyword>
<protein>
    <submittedName>
        <fullName evidence="2">DUF4231 domain-containing protein</fullName>
    </submittedName>
</protein>
<gene>
    <name evidence="2" type="ORF">DMC14_001905</name>
</gene>
<dbReference type="KEGG" id="mphc:DMC14_001905"/>
<organism evidence="2 3">
    <name type="scientific">Metamycoplasma phocicerebrale</name>
    <dbReference type="NCBI Taxonomy" id="142649"/>
    <lineage>
        <taxon>Bacteria</taxon>
        <taxon>Bacillati</taxon>
        <taxon>Mycoplasmatota</taxon>
        <taxon>Mycoplasmoidales</taxon>
        <taxon>Metamycoplasmataceae</taxon>
        <taxon>Metamycoplasma</taxon>
    </lineage>
</organism>
<sequence>MTKNKKKTNNFLVEYVDNLEKTLKIKYAFWNFWFGIFNVAILTVAMILSIFSSIQLFYDFKWAKDFQNYLLITSGITAITSFLTSIMSFFTLKKRIIQYKARLEKIRIEKFLFKEKNRYL</sequence>
<feature type="transmembrane region" description="Helical" evidence="1">
    <location>
        <begin position="32"/>
        <end position="57"/>
    </location>
</feature>
<dbReference type="InterPro" id="IPR025325">
    <property type="entry name" value="DUF4231"/>
</dbReference>
<dbReference type="AlphaFoldDB" id="A0A3Q9VA82"/>
<keyword evidence="3" id="KW-1185">Reference proteome</keyword>
<evidence type="ECO:0000256" key="1">
    <source>
        <dbReference type="SAM" id="Phobius"/>
    </source>
</evidence>
<dbReference type="Pfam" id="PF14015">
    <property type="entry name" value="DUF4231"/>
    <property type="match status" value="1"/>
</dbReference>
<evidence type="ECO:0000313" key="3">
    <source>
        <dbReference type="Proteomes" id="UP000256585"/>
    </source>
</evidence>
<dbReference type="Proteomes" id="UP000256585">
    <property type="component" value="Chromosome"/>
</dbReference>
<evidence type="ECO:0000313" key="2">
    <source>
        <dbReference type="EMBL" id="AZZ65537.1"/>
    </source>
</evidence>
<proteinExistence type="predicted"/>
<name>A0A3Q9VA82_9BACT</name>
<reference evidence="2" key="1">
    <citation type="submission" date="2019-03" db="EMBL/GenBank/DDBJ databases">
        <title>Draft Sequence and Annotation of the Mycoplasma phocicerebrale Strain 1049T Genome.</title>
        <authorList>
            <person name="Frasca S.Jr."/>
            <person name="Kutish G.F."/>
            <person name="Castellanos Gell J."/>
            <person name="Michaels D.L."/>
            <person name="Brown D.R."/>
        </authorList>
    </citation>
    <scope>NUCLEOTIDE SEQUENCE</scope>
    <source>
        <strain evidence="2">1049</strain>
    </source>
</reference>
<keyword evidence="1" id="KW-1133">Transmembrane helix</keyword>
<accession>A0A3Q9VA82</accession>
<dbReference type="EMBL" id="CP033058">
    <property type="protein sequence ID" value="AZZ65537.1"/>
    <property type="molecule type" value="Genomic_DNA"/>
</dbReference>